<sequence>MRTTQNGQQTADAIRREAAELFATKGYDATTLRDVAARVGIKVGSLYNHIASKEELLLSVMGHTMDDLAGQMERALAGHTESVDRLIAFLECHIRFHAENAQQVFIGNTELRSLHDDFRRSITEKRRAYRKQLEELIEQVGIDDKGEVLNSRLHAFSIVAVGTHVSGWYRPDGVFSLDEIIETYTKIILRSLQIENADHLVESALAV</sequence>
<dbReference type="RefSeq" id="WP_308116606.1">
    <property type="nucleotide sequence ID" value="NZ_JAGSHT010000005.1"/>
</dbReference>
<organism evidence="5 6">
    <name type="scientific">Occultella gossypii</name>
    <dbReference type="NCBI Taxonomy" id="2800820"/>
    <lineage>
        <taxon>Bacteria</taxon>
        <taxon>Bacillati</taxon>
        <taxon>Actinomycetota</taxon>
        <taxon>Actinomycetes</taxon>
        <taxon>Micrococcales</taxon>
        <taxon>Ruaniaceae</taxon>
        <taxon>Occultella</taxon>
    </lineage>
</organism>
<keyword evidence="2 3" id="KW-0238">DNA-binding</keyword>
<evidence type="ECO:0000259" key="4">
    <source>
        <dbReference type="PROSITE" id="PS50977"/>
    </source>
</evidence>
<accession>A0ABS7S555</accession>
<dbReference type="PRINTS" id="PR00455">
    <property type="entry name" value="HTHTETR"/>
</dbReference>
<gene>
    <name evidence="5" type="ORF">KCQ71_04765</name>
</gene>
<feature type="DNA-binding region" description="H-T-H motif" evidence="3">
    <location>
        <begin position="31"/>
        <end position="50"/>
    </location>
</feature>
<dbReference type="PANTHER" id="PTHR30055:SF183">
    <property type="entry name" value="NUCLEOID OCCLUSION FACTOR SLMA"/>
    <property type="match status" value="1"/>
</dbReference>
<dbReference type="Gene3D" id="1.10.357.10">
    <property type="entry name" value="Tetracycline Repressor, domain 2"/>
    <property type="match status" value="1"/>
</dbReference>
<dbReference type="EMBL" id="JAGSHT010000005">
    <property type="protein sequence ID" value="MBZ2195452.1"/>
    <property type="molecule type" value="Genomic_DNA"/>
</dbReference>
<dbReference type="InterPro" id="IPR041490">
    <property type="entry name" value="KstR2_TetR_C"/>
</dbReference>
<dbReference type="Pfam" id="PF00440">
    <property type="entry name" value="TetR_N"/>
    <property type="match status" value="1"/>
</dbReference>
<name>A0ABS7S555_9MICO</name>
<evidence type="ECO:0000256" key="2">
    <source>
        <dbReference type="ARBA" id="ARBA00023125"/>
    </source>
</evidence>
<evidence type="ECO:0000256" key="1">
    <source>
        <dbReference type="ARBA" id="ARBA00023054"/>
    </source>
</evidence>
<evidence type="ECO:0000313" key="6">
    <source>
        <dbReference type="Proteomes" id="UP000826651"/>
    </source>
</evidence>
<proteinExistence type="predicted"/>
<protein>
    <submittedName>
        <fullName evidence="5">TetR family transcriptional regulator</fullName>
    </submittedName>
</protein>
<keyword evidence="6" id="KW-1185">Reference proteome</keyword>
<evidence type="ECO:0000313" key="5">
    <source>
        <dbReference type="EMBL" id="MBZ2195452.1"/>
    </source>
</evidence>
<dbReference type="InterPro" id="IPR001647">
    <property type="entry name" value="HTH_TetR"/>
</dbReference>
<reference evidence="5 6" key="1">
    <citation type="submission" date="2021-04" db="EMBL/GenBank/DDBJ databases">
        <title>Ruania sp. nov., isolated from sandy soil of mangrove forest.</title>
        <authorList>
            <person name="Ge X."/>
            <person name="Huang R."/>
            <person name="Liu W."/>
        </authorList>
    </citation>
    <scope>NUCLEOTIDE SEQUENCE [LARGE SCALE GENOMIC DNA]</scope>
    <source>
        <strain evidence="5 6">N2-46</strain>
    </source>
</reference>
<comment type="caution">
    <text evidence="5">The sequence shown here is derived from an EMBL/GenBank/DDBJ whole genome shotgun (WGS) entry which is preliminary data.</text>
</comment>
<dbReference type="InterPro" id="IPR036271">
    <property type="entry name" value="Tet_transcr_reg_TetR-rel_C_sf"/>
</dbReference>
<feature type="domain" description="HTH tetR-type" evidence="4">
    <location>
        <begin position="8"/>
        <end position="68"/>
    </location>
</feature>
<evidence type="ECO:0000256" key="3">
    <source>
        <dbReference type="PROSITE-ProRule" id="PRU00335"/>
    </source>
</evidence>
<dbReference type="InterPro" id="IPR009057">
    <property type="entry name" value="Homeodomain-like_sf"/>
</dbReference>
<dbReference type="InterPro" id="IPR050109">
    <property type="entry name" value="HTH-type_TetR-like_transc_reg"/>
</dbReference>
<dbReference type="Proteomes" id="UP000826651">
    <property type="component" value="Unassembled WGS sequence"/>
</dbReference>
<dbReference type="PANTHER" id="PTHR30055">
    <property type="entry name" value="HTH-TYPE TRANSCRIPTIONAL REGULATOR RUTR"/>
    <property type="match status" value="1"/>
</dbReference>
<dbReference type="Pfam" id="PF17932">
    <property type="entry name" value="TetR_C_24"/>
    <property type="match status" value="1"/>
</dbReference>
<dbReference type="SUPFAM" id="SSF46689">
    <property type="entry name" value="Homeodomain-like"/>
    <property type="match status" value="1"/>
</dbReference>
<keyword evidence="1" id="KW-0175">Coiled coil</keyword>
<dbReference type="PROSITE" id="PS50977">
    <property type="entry name" value="HTH_TETR_2"/>
    <property type="match status" value="1"/>
</dbReference>
<dbReference type="SUPFAM" id="SSF48498">
    <property type="entry name" value="Tetracyclin repressor-like, C-terminal domain"/>
    <property type="match status" value="1"/>
</dbReference>